<comment type="similarity">
    <text evidence="1">Belongs to the complex I 24 kDa subunit family.</text>
</comment>
<evidence type="ECO:0000256" key="8">
    <source>
        <dbReference type="ARBA" id="ARBA00034078"/>
    </source>
</evidence>
<feature type="region of interest" description="Disordered" evidence="11">
    <location>
        <begin position="168"/>
        <end position="202"/>
    </location>
</feature>
<proteinExistence type="inferred from homology"/>
<dbReference type="InterPro" id="IPR042128">
    <property type="entry name" value="NuoE_dom"/>
</dbReference>
<feature type="binding site" evidence="10">
    <location>
        <position position="134"/>
    </location>
    <ligand>
        <name>[2Fe-2S] cluster</name>
        <dbReference type="ChEBI" id="CHEBI:190135"/>
    </ligand>
</feature>
<dbReference type="Proteomes" id="UP000015350">
    <property type="component" value="Unassembled WGS sequence"/>
</dbReference>
<comment type="caution">
    <text evidence="12">The sequence shown here is derived from an EMBL/GenBank/DDBJ whole genome shotgun (WGS) entry which is preliminary data.</text>
</comment>
<evidence type="ECO:0000256" key="1">
    <source>
        <dbReference type="ARBA" id="ARBA00010643"/>
    </source>
</evidence>
<dbReference type="FunFam" id="3.40.30.10:FF:000022">
    <property type="entry name" value="NADH dehydrogenase flavoprotein 2, mitochondrial"/>
    <property type="match status" value="1"/>
</dbReference>
<dbReference type="RefSeq" id="WP_021133620.1">
    <property type="nucleotide sequence ID" value="NZ_AQPH01000110.1"/>
</dbReference>
<keyword evidence="3 10" id="KW-0479">Metal-binding</keyword>
<reference evidence="12 13" key="1">
    <citation type="submission" date="2013-04" db="EMBL/GenBank/DDBJ databases">
        <authorList>
            <person name="Kuznetsov B."/>
            <person name="Ivanovsky R."/>
        </authorList>
    </citation>
    <scope>NUCLEOTIDE SEQUENCE [LARGE SCALE GENOMIC DNA]</scope>
    <source>
        <strain evidence="12 13">MGU-K5</strain>
    </source>
</reference>
<evidence type="ECO:0000256" key="11">
    <source>
        <dbReference type="SAM" id="MobiDB-lite"/>
    </source>
</evidence>
<keyword evidence="2 10" id="KW-0001">2Fe-2S</keyword>
<evidence type="ECO:0000256" key="9">
    <source>
        <dbReference type="ARBA" id="ARBA00047712"/>
    </source>
</evidence>
<sequence length="202" mass="21634">MSDSPAEPAVFAFTEESAEQARAFIARYPAGRQQSAVMPLLDIAQRQEGWVSRAAIEVIAEMLAMAPIQVEEVATFYTMYNRRPVGKFHVQICTNLPCMLRGSDAVLDSVRETLEIGIGETTADGLFTLSEAECLGACVNAPVIQINDDYYEDLDPASTRAVLEALRRGDTPKAGSQTGRQTSCPAGGPTTLTSPAATTESA</sequence>
<dbReference type="eggNOG" id="COG1905">
    <property type="taxonomic scope" value="Bacteria"/>
</dbReference>
<dbReference type="GO" id="GO:0008324">
    <property type="term" value="F:monoatomic cation transmembrane transporter activity"/>
    <property type="evidence" value="ECO:0007669"/>
    <property type="project" value="UniProtKB-ARBA"/>
</dbReference>
<keyword evidence="5 10" id="KW-0408">Iron</keyword>
<evidence type="ECO:0000256" key="3">
    <source>
        <dbReference type="ARBA" id="ARBA00022723"/>
    </source>
</evidence>
<dbReference type="EMBL" id="AQPH01000110">
    <property type="protein sequence ID" value="EPY00312.1"/>
    <property type="molecule type" value="Genomic_DNA"/>
</dbReference>
<accession>S9S2X4</accession>
<comment type="cofactor">
    <cofactor evidence="10">
        <name>[2Fe-2S] cluster</name>
        <dbReference type="ChEBI" id="CHEBI:190135"/>
    </cofactor>
    <text evidence="10">Binds 1 [2Fe-2S] cluster.</text>
</comment>
<dbReference type="GO" id="GO:0022804">
    <property type="term" value="F:active transmembrane transporter activity"/>
    <property type="evidence" value="ECO:0007669"/>
    <property type="project" value="UniProtKB-ARBA"/>
</dbReference>
<dbReference type="STRING" id="1316936.K678_16705"/>
<evidence type="ECO:0000313" key="12">
    <source>
        <dbReference type="EMBL" id="EPY00312.1"/>
    </source>
</evidence>
<feature type="binding site" evidence="10">
    <location>
        <position position="93"/>
    </location>
    <ligand>
        <name>[2Fe-2S] cluster</name>
        <dbReference type="ChEBI" id="CHEBI:190135"/>
    </ligand>
</feature>
<dbReference type="GO" id="GO:0022890">
    <property type="term" value="F:inorganic cation transmembrane transporter activity"/>
    <property type="evidence" value="ECO:0007669"/>
    <property type="project" value="UniProtKB-ARBA"/>
</dbReference>
<dbReference type="GO" id="GO:0031090">
    <property type="term" value="C:organelle membrane"/>
    <property type="evidence" value="ECO:0007669"/>
    <property type="project" value="UniProtKB-ARBA"/>
</dbReference>
<evidence type="ECO:0000256" key="10">
    <source>
        <dbReference type="PIRSR" id="PIRSR000216-1"/>
    </source>
</evidence>
<dbReference type="Gene3D" id="3.40.30.10">
    <property type="entry name" value="Glutaredoxin"/>
    <property type="match status" value="1"/>
</dbReference>
<dbReference type="GO" id="GO:0098796">
    <property type="term" value="C:membrane protein complex"/>
    <property type="evidence" value="ECO:0007669"/>
    <property type="project" value="UniProtKB-ARBA"/>
</dbReference>
<dbReference type="GO" id="GO:0051537">
    <property type="term" value="F:2 iron, 2 sulfur cluster binding"/>
    <property type="evidence" value="ECO:0007669"/>
    <property type="project" value="UniProtKB-KW"/>
</dbReference>
<dbReference type="InterPro" id="IPR041921">
    <property type="entry name" value="NuoE_N"/>
</dbReference>
<dbReference type="NCBIfam" id="NF005722">
    <property type="entry name" value="PRK07539.1-2"/>
    <property type="match status" value="1"/>
</dbReference>
<evidence type="ECO:0000256" key="4">
    <source>
        <dbReference type="ARBA" id="ARBA00022967"/>
    </source>
</evidence>
<name>S9S2X4_MAGFU</name>
<dbReference type="SUPFAM" id="SSF52833">
    <property type="entry name" value="Thioredoxin-like"/>
    <property type="match status" value="1"/>
</dbReference>
<dbReference type="CDD" id="cd03064">
    <property type="entry name" value="TRX_Fd_NuoE"/>
    <property type="match status" value="1"/>
</dbReference>
<dbReference type="GO" id="GO:0046872">
    <property type="term" value="F:metal ion binding"/>
    <property type="evidence" value="ECO:0007669"/>
    <property type="project" value="UniProtKB-KW"/>
</dbReference>
<dbReference type="InterPro" id="IPR036249">
    <property type="entry name" value="Thioredoxin-like_sf"/>
</dbReference>
<dbReference type="GO" id="GO:0098662">
    <property type="term" value="P:inorganic cation transmembrane transport"/>
    <property type="evidence" value="ECO:0007669"/>
    <property type="project" value="UniProtKB-ARBA"/>
</dbReference>
<dbReference type="Pfam" id="PF01257">
    <property type="entry name" value="2Fe-2S_thioredx"/>
    <property type="match status" value="1"/>
</dbReference>
<feature type="binding site" evidence="10">
    <location>
        <position position="138"/>
    </location>
    <ligand>
        <name>[2Fe-2S] cluster</name>
        <dbReference type="ChEBI" id="CHEBI:190135"/>
    </ligand>
</feature>
<keyword evidence="4" id="KW-1278">Translocase</keyword>
<dbReference type="InterPro" id="IPR002023">
    <property type="entry name" value="NuoE-like"/>
</dbReference>
<feature type="binding site" evidence="10">
    <location>
        <position position="98"/>
    </location>
    <ligand>
        <name>[2Fe-2S] cluster</name>
        <dbReference type="ChEBI" id="CHEBI:190135"/>
    </ligand>
</feature>
<gene>
    <name evidence="12" type="ORF">K678_16705</name>
</gene>
<dbReference type="AlphaFoldDB" id="S9S2X4"/>
<dbReference type="FunFam" id="1.10.10.1590:FF:000001">
    <property type="entry name" value="NADH-quinone oxidoreductase subunit E"/>
    <property type="match status" value="1"/>
</dbReference>
<dbReference type="GO" id="GO:1902494">
    <property type="term" value="C:catalytic complex"/>
    <property type="evidence" value="ECO:0007669"/>
    <property type="project" value="UniProtKB-ARBA"/>
</dbReference>
<evidence type="ECO:0000256" key="5">
    <source>
        <dbReference type="ARBA" id="ARBA00023004"/>
    </source>
</evidence>
<evidence type="ECO:0000256" key="7">
    <source>
        <dbReference type="ARBA" id="ARBA00023027"/>
    </source>
</evidence>
<evidence type="ECO:0000313" key="13">
    <source>
        <dbReference type="Proteomes" id="UP000015350"/>
    </source>
</evidence>
<evidence type="ECO:0000256" key="2">
    <source>
        <dbReference type="ARBA" id="ARBA00022714"/>
    </source>
</evidence>
<evidence type="ECO:0000256" key="6">
    <source>
        <dbReference type="ARBA" id="ARBA00023014"/>
    </source>
</evidence>
<comment type="cofactor">
    <cofactor evidence="8">
        <name>[2Fe-2S] cluster</name>
        <dbReference type="ChEBI" id="CHEBI:190135"/>
    </cofactor>
</comment>
<dbReference type="PIRSF" id="PIRSF000216">
    <property type="entry name" value="NADH_DH_24kDa"/>
    <property type="match status" value="1"/>
</dbReference>
<dbReference type="NCBIfam" id="TIGR01958">
    <property type="entry name" value="nuoE_fam"/>
    <property type="match status" value="1"/>
</dbReference>
<dbReference type="GO" id="GO:0003954">
    <property type="term" value="F:NADH dehydrogenase activity"/>
    <property type="evidence" value="ECO:0007669"/>
    <property type="project" value="TreeGrafter"/>
</dbReference>
<dbReference type="Gene3D" id="1.10.10.1590">
    <property type="entry name" value="NADH-quinone oxidoreductase subunit E"/>
    <property type="match status" value="1"/>
</dbReference>
<keyword evidence="6 10" id="KW-0411">Iron-sulfur</keyword>
<comment type="catalytic activity">
    <reaction evidence="9">
        <text>a quinone + NADH + 5 H(+)(in) = a quinol + NAD(+) + 4 H(+)(out)</text>
        <dbReference type="Rhea" id="RHEA:57888"/>
        <dbReference type="ChEBI" id="CHEBI:15378"/>
        <dbReference type="ChEBI" id="CHEBI:24646"/>
        <dbReference type="ChEBI" id="CHEBI:57540"/>
        <dbReference type="ChEBI" id="CHEBI:57945"/>
        <dbReference type="ChEBI" id="CHEBI:132124"/>
    </reaction>
</comment>
<organism evidence="12 13">
    <name type="scientific">Magnetospirillum fulvum MGU-K5</name>
    <dbReference type="NCBI Taxonomy" id="1316936"/>
    <lineage>
        <taxon>Bacteria</taxon>
        <taxon>Pseudomonadati</taxon>
        <taxon>Pseudomonadota</taxon>
        <taxon>Alphaproteobacteria</taxon>
        <taxon>Rhodospirillales</taxon>
        <taxon>Rhodospirillaceae</taxon>
        <taxon>Magnetospirillum</taxon>
    </lineage>
</organism>
<dbReference type="PANTHER" id="PTHR10371:SF3">
    <property type="entry name" value="NADH DEHYDROGENASE [UBIQUINONE] FLAVOPROTEIN 2, MITOCHONDRIAL"/>
    <property type="match status" value="1"/>
</dbReference>
<dbReference type="PATRIC" id="fig|1316936.3.peg.3313"/>
<dbReference type="GO" id="GO:0031967">
    <property type="term" value="C:organelle envelope"/>
    <property type="evidence" value="ECO:0007669"/>
    <property type="project" value="UniProtKB-ARBA"/>
</dbReference>
<feature type="compositionally biased region" description="Polar residues" evidence="11">
    <location>
        <begin position="174"/>
        <end position="202"/>
    </location>
</feature>
<dbReference type="OrthoDB" id="9807941at2"/>
<protein>
    <submittedName>
        <fullName evidence="12">NADH:ubiquinone oxidoreductase 24 kD subunit</fullName>
    </submittedName>
</protein>
<keyword evidence="7" id="KW-0520">NAD</keyword>
<dbReference type="PROSITE" id="PS01099">
    <property type="entry name" value="COMPLEX1_24K"/>
    <property type="match status" value="1"/>
</dbReference>
<dbReference type="PANTHER" id="PTHR10371">
    <property type="entry name" value="NADH DEHYDROGENASE UBIQUINONE FLAVOPROTEIN 2, MITOCHONDRIAL"/>
    <property type="match status" value="1"/>
</dbReference>
<keyword evidence="12" id="KW-0830">Ubiquinone</keyword>
<dbReference type="NCBIfam" id="NF005725">
    <property type="entry name" value="PRK07539.1-5"/>
    <property type="match status" value="1"/>
</dbReference>